<dbReference type="AlphaFoldDB" id="A0A948TKU0"/>
<dbReference type="EMBL" id="JAHLFS010000063">
    <property type="protein sequence ID" value="MBU3852112.1"/>
    <property type="molecule type" value="Genomic_DNA"/>
</dbReference>
<comment type="caution">
    <text evidence="2">The sequence shown here is derived from an EMBL/GenBank/DDBJ whole genome shotgun (WGS) entry which is preliminary data.</text>
</comment>
<evidence type="ECO:0000256" key="1">
    <source>
        <dbReference type="SAM" id="Phobius"/>
    </source>
</evidence>
<feature type="transmembrane region" description="Helical" evidence="1">
    <location>
        <begin position="6"/>
        <end position="27"/>
    </location>
</feature>
<evidence type="ECO:0000313" key="2">
    <source>
        <dbReference type="EMBL" id="MBU3852112.1"/>
    </source>
</evidence>
<keyword evidence="1" id="KW-0812">Transmembrane</keyword>
<organism evidence="2 3">
    <name type="scientific">Candidatus Paralactobacillus gallistercoris</name>
    <dbReference type="NCBI Taxonomy" id="2838724"/>
    <lineage>
        <taxon>Bacteria</taxon>
        <taxon>Bacillati</taxon>
        <taxon>Bacillota</taxon>
        <taxon>Bacilli</taxon>
        <taxon>Lactobacillales</taxon>
        <taxon>Lactobacillaceae</taxon>
        <taxon>Lactobacillus</taxon>
    </lineage>
</organism>
<protein>
    <submittedName>
        <fullName evidence="2">Uncharacterized protein</fullName>
    </submittedName>
</protein>
<proteinExistence type="predicted"/>
<reference evidence="2" key="1">
    <citation type="journal article" date="2021" name="PeerJ">
        <title>Extensive microbial diversity within the chicken gut microbiome revealed by metagenomics and culture.</title>
        <authorList>
            <person name="Gilroy R."/>
            <person name="Ravi A."/>
            <person name="Getino M."/>
            <person name="Pursley I."/>
            <person name="Horton D.L."/>
            <person name="Alikhan N.F."/>
            <person name="Baker D."/>
            <person name="Gharbi K."/>
            <person name="Hall N."/>
            <person name="Watson M."/>
            <person name="Adriaenssens E.M."/>
            <person name="Foster-Nyarko E."/>
            <person name="Jarju S."/>
            <person name="Secka A."/>
            <person name="Antonio M."/>
            <person name="Oren A."/>
            <person name="Chaudhuri R.R."/>
            <person name="La Ragione R."/>
            <person name="Hildebrand F."/>
            <person name="Pallen M.J."/>
        </authorList>
    </citation>
    <scope>NUCLEOTIDE SEQUENCE</scope>
    <source>
        <strain evidence="2">F6-6636</strain>
    </source>
</reference>
<gene>
    <name evidence="2" type="ORF">H9901_05385</name>
</gene>
<keyword evidence="1" id="KW-0472">Membrane</keyword>
<reference evidence="2" key="2">
    <citation type="submission" date="2021-04" db="EMBL/GenBank/DDBJ databases">
        <authorList>
            <person name="Gilroy R."/>
        </authorList>
    </citation>
    <scope>NUCLEOTIDE SEQUENCE</scope>
    <source>
        <strain evidence="2">F6-6636</strain>
    </source>
</reference>
<name>A0A948TKU0_9LACO</name>
<keyword evidence="1" id="KW-1133">Transmembrane helix</keyword>
<accession>A0A948TKU0</accession>
<evidence type="ECO:0000313" key="3">
    <source>
        <dbReference type="Proteomes" id="UP000777303"/>
    </source>
</evidence>
<dbReference type="Proteomes" id="UP000777303">
    <property type="component" value="Unassembled WGS sequence"/>
</dbReference>
<sequence length="94" mass="11105">MKKLPANLLASVIVTLTVTLVVILSLCNYEYVQRRRLNNLNNHYQAQLCAQQLQLGHYERYRNSFGEAQHTTQRIKVWLRNGYHEDFIVNDEDL</sequence>